<organism evidence="1 2">
    <name type="scientific">Sphingobacterium allocomposti</name>
    <dbReference type="NCBI Taxonomy" id="415956"/>
    <lineage>
        <taxon>Bacteria</taxon>
        <taxon>Pseudomonadati</taxon>
        <taxon>Bacteroidota</taxon>
        <taxon>Sphingobacteriia</taxon>
        <taxon>Sphingobacteriales</taxon>
        <taxon>Sphingobacteriaceae</taxon>
        <taxon>Sphingobacterium</taxon>
    </lineage>
</organism>
<keyword evidence="2" id="KW-1185">Reference proteome</keyword>
<dbReference type="RefSeq" id="WP_148908471.1">
    <property type="nucleotide sequence ID" value="NZ_VNHX01000008.1"/>
</dbReference>
<name>A0A5S5DJ79_9SPHI</name>
<dbReference type="EMBL" id="VNHX01000008">
    <property type="protein sequence ID" value="TYP96023.1"/>
    <property type="molecule type" value="Genomic_DNA"/>
</dbReference>
<dbReference type="OrthoDB" id="694456at2"/>
<dbReference type="InterPro" id="IPR036249">
    <property type="entry name" value="Thioredoxin-like_sf"/>
</dbReference>
<evidence type="ECO:0000313" key="1">
    <source>
        <dbReference type="EMBL" id="TYP96023.1"/>
    </source>
</evidence>
<accession>A0A5S5DJ79</accession>
<dbReference type="Gene3D" id="3.40.30.10">
    <property type="entry name" value="Glutaredoxin"/>
    <property type="match status" value="1"/>
</dbReference>
<dbReference type="SUPFAM" id="SSF52833">
    <property type="entry name" value="Thioredoxin-like"/>
    <property type="match status" value="1"/>
</dbReference>
<protein>
    <submittedName>
        <fullName evidence="1">Uncharacterized protein DUF4369</fullName>
    </submittedName>
</protein>
<sequence>MHKYLLLLFTIGWLLTGCRQTGQQSGTAQDTVYVPHSIKISLSGTAALPDRTKVYINTDENTMQPLLSGYVNGGAFVIEGELAEPNFYNLVVQQEVFKVYLENGATYAFTGTVDSDGRLQSGRITSSSPVMNDYLRYEKLLESKNEDFRRRSAALQREMDNPKTYQAAVEKSLLLGEERSGYREKLKQEFLEDGKVGPAFKLFLIKEDNIRRENYSYYDDMLKRVPDSLKEISLYRQVARKVTAVRQFYEDMPDFPAISPRNPAGDSLKLEAFKDRGTLLLVFWGAWNGASKDDIIMIRRKADALSQMHITPVYLTWDKNYDSWTKASDALRLGEFNYRLNATDQDFIATNYGVRTLPHYMLVKAADRTVIDHDFKFPLDGKLEQALKGYLSRSN</sequence>
<gene>
    <name evidence="1" type="ORF">BC792_108115</name>
</gene>
<reference evidence="1 2" key="1">
    <citation type="submission" date="2019-07" db="EMBL/GenBank/DDBJ databases">
        <title>Genomic Encyclopedia of Archaeal and Bacterial Type Strains, Phase II (KMG-II): from individual species to whole genera.</title>
        <authorList>
            <person name="Goeker M."/>
        </authorList>
    </citation>
    <scope>NUCLEOTIDE SEQUENCE [LARGE SCALE GENOMIC DNA]</scope>
    <source>
        <strain evidence="1 2">DSM 18850</strain>
    </source>
</reference>
<dbReference type="PROSITE" id="PS51257">
    <property type="entry name" value="PROKAR_LIPOPROTEIN"/>
    <property type="match status" value="1"/>
</dbReference>
<evidence type="ECO:0000313" key="2">
    <source>
        <dbReference type="Proteomes" id="UP000325105"/>
    </source>
</evidence>
<proteinExistence type="predicted"/>
<dbReference type="Proteomes" id="UP000325105">
    <property type="component" value="Unassembled WGS sequence"/>
</dbReference>
<comment type="caution">
    <text evidence="1">The sequence shown here is derived from an EMBL/GenBank/DDBJ whole genome shotgun (WGS) entry which is preliminary data.</text>
</comment>
<dbReference type="AlphaFoldDB" id="A0A5S5DJ79"/>